<dbReference type="Gene3D" id="3.90.550.10">
    <property type="entry name" value="Spore Coat Polysaccharide Biosynthesis Protein SpsA, Chain A"/>
    <property type="match status" value="1"/>
</dbReference>
<protein>
    <submittedName>
        <fullName evidence="5">Glycosyltransferase</fullName>
        <ecNumber evidence="5">2.4.-.-</ecNumber>
    </submittedName>
</protein>
<comment type="caution">
    <text evidence="5">The sequence shown here is derived from an EMBL/GenBank/DDBJ whole genome shotgun (WGS) entry which is preliminary data.</text>
</comment>
<dbReference type="SUPFAM" id="SSF53448">
    <property type="entry name" value="Nucleotide-diphospho-sugar transferases"/>
    <property type="match status" value="1"/>
</dbReference>
<dbReference type="InterPro" id="IPR001173">
    <property type="entry name" value="Glyco_trans_2-like"/>
</dbReference>
<dbReference type="InterPro" id="IPR029044">
    <property type="entry name" value="Nucleotide-diphossugar_trans"/>
</dbReference>
<evidence type="ECO:0000256" key="1">
    <source>
        <dbReference type="ARBA" id="ARBA00006739"/>
    </source>
</evidence>
<dbReference type="PANTHER" id="PTHR22916:SF51">
    <property type="entry name" value="GLYCOSYLTRANSFERASE EPSH-RELATED"/>
    <property type="match status" value="1"/>
</dbReference>
<reference evidence="6" key="1">
    <citation type="journal article" date="2019" name="Int. J. Syst. Evol. Microbiol.">
        <title>The Global Catalogue of Microorganisms (GCM) 10K type strain sequencing project: providing services to taxonomists for standard genome sequencing and annotation.</title>
        <authorList>
            <consortium name="The Broad Institute Genomics Platform"/>
            <consortium name="The Broad Institute Genome Sequencing Center for Infectious Disease"/>
            <person name="Wu L."/>
            <person name="Ma J."/>
        </authorList>
    </citation>
    <scope>NUCLEOTIDE SEQUENCE [LARGE SCALE GENOMIC DNA]</scope>
    <source>
        <strain evidence="6">CGMCC 1.18575</strain>
    </source>
</reference>
<organism evidence="5 6">
    <name type="scientific">Cohnella soli</name>
    <dbReference type="NCBI Taxonomy" id="425005"/>
    <lineage>
        <taxon>Bacteria</taxon>
        <taxon>Bacillati</taxon>
        <taxon>Bacillota</taxon>
        <taxon>Bacilli</taxon>
        <taxon>Bacillales</taxon>
        <taxon>Paenibacillaceae</taxon>
        <taxon>Cohnella</taxon>
    </lineage>
</organism>
<dbReference type="PANTHER" id="PTHR22916">
    <property type="entry name" value="GLYCOSYLTRANSFERASE"/>
    <property type="match status" value="1"/>
</dbReference>
<dbReference type="EMBL" id="JBHSMI010000062">
    <property type="protein sequence ID" value="MFC5406797.1"/>
    <property type="molecule type" value="Genomic_DNA"/>
</dbReference>
<proteinExistence type="inferred from homology"/>
<dbReference type="Proteomes" id="UP001596113">
    <property type="component" value="Unassembled WGS sequence"/>
</dbReference>
<dbReference type="CDD" id="cd00761">
    <property type="entry name" value="Glyco_tranf_GTA_type"/>
    <property type="match status" value="1"/>
</dbReference>
<evidence type="ECO:0000256" key="3">
    <source>
        <dbReference type="ARBA" id="ARBA00022679"/>
    </source>
</evidence>
<dbReference type="Pfam" id="PF00535">
    <property type="entry name" value="Glycos_transf_2"/>
    <property type="match status" value="1"/>
</dbReference>
<keyword evidence="6" id="KW-1185">Reference proteome</keyword>
<comment type="similarity">
    <text evidence="1">Belongs to the glycosyltransferase 2 family.</text>
</comment>
<dbReference type="EC" id="2.4.-.-" evidence="5"/>
<evidence type="ECO:0000313" key="5">
    <source>
        <dbReference type="EMBL" id="MFC5406797.1"/>
    </source>
</evidence>
<evidence type="ECO:0000256" key="2">
    <source>
        <dbReference type="ARBA" id="ARBA00022676"/>
    </source>
</evidence>
<sequence>MKNELLPANRIGARCKISVIVPVYNAGSYLADCVASLLDQTFHDCEFIFVNDGSTDRSGTILDELGQTDARMRIVHQTNQGVSMARNTGLALAEGEYIGFVDADDTIALDFYERLYEAAERFRADVVASNFVSEMGAYQVTTRYPFPMDELLDDRYITREVLPYFLKSDDFNTVCTKLYRAELIRRKGIAFPAKVALGEDGYFNALFYNAAARAVYLDMAGYLYRERTGSATRSIGEKDYFGRAVEVYESGLPESLVGRIESTDVARLKAVRFIRTLLSIIHVYFAASTEMSLRNRYSYVRRAIRHEYVGQSMRFFYDSEYRSLGKFDKLTIVFVRHRMTFGLYGLALYSRIRNK</sequence>
<evidence type="ECO:0000313" key="6">
    <source>
        <dbReference type="Proteomes" id="UP001596113"/>
    </source>
</evidence>
<keyword evidence="3 5" id="KW-0808">Transferase</keyword>
<feature type="domain" description="Glycosyltransferase 2-like" evidence="4">
    <location>
        <begin position="18"/>
        <end position="160"/>
    </location>
</feature>
<dbReference type="GO" id="GO:0016757">
    <property type="term" value="F:glycosyltransferase activity"/>
    <property type="evidence" value="ECO:0007669"/>
    <property type="project" value="UniProtKB-KW"/>
</dbReference>
<accession>A0ABW0I3Y1</accession>
<gene>
    <name evidence="5" type="ORF">ACFPOF_29075</name>
</gene>
<name>A0ABW0I3Y1_9BACL</name>
<dbReference type="RefSeq" id="WP_378138891.1">
    <property type="nucleotide sequence ID" value="NZ_JBHSMI010000062.1"/>
</dbReference>
<evidence type="ECO:0000259" key="4">
    <source>
        <dbReference type="Pfam" id="PF00535"/>
    </source>
</evidence>
<keyword evidence="2 5" id="KW-0328">Glycosyltransferase</keyword>